<organism evidence="2 3">
    <name type="scientific">Streptomyces yunnanensis</name>
    <dbReference type="NCBI Taxonomy" id="156453"/>
    <lineage>
        <taxon>Bacteria</taxon>
        <taxon>Bacillati</taxon>
        <taxon>Actinomycetota</taxon>
        <taxon>Actinomycetes</taxon>
        <taxon>Kitasatosporales</taxon>
        <taxon>Streptomycetaceae</taxon>
        <taxon>Streptomyces</taxon>
    </lineage>
</organism>
<dbReference type="Proteomes" id="UP001218629">
    <property type="component" value="Chromosome"/>
</dbReference>
<name>A0ABY7ZZB0_9ACTN</name>
<gene>
    <name evidence="2" type="ORF">MOV08_00850</name>
</gene>
<feature type="region of interest" description="Disordered" evidence="1">
    <location>
        <begin position="174"/>
        <end position="193"/>
    </location>
</feature>
<evidence type="ECO:0000313" key="3">
    <source>
        <dbReference type="Proteomes" id="UP001218629"/>
    </source>
</evidence>
<evidence type="ECO:0000313" key="2">
    <source>
        <dbReference type="EMBL" id="WEB38003.1"/>
    </source>
</evidence>
<accession>A0ABY7ZZB0</accession>
<proteinExistence type="predicted"/>
<evidence type="ECO:0000256" key="1">
    <source>
        <dbReference type="SAM" id="MobiDB-lite"/>
    </source>
</evidence>
<feature type="compositionally biased region" description="Basic and acidic residues" evidence="1">
    <location>
        <begin position="180"/>
        <end position="190"/>
    </location>
</feature>
<keyword evidence="3" id="KW-1185">Reference proteome</keyword>
<dbReference type="RefSeq" id="WP_275305758.1">
    <property type="nucleotide sequence ID" value="NZ_CP095749.1"/>
</dbReference>
<dbReference type="EMBL" id="CP095749">
    <property type="protein sequence ID" value="WEB38003.1"/>
    <property type="molecule type" value="Genomic_DNA"/>
</dbReference>
<reference evidence="2 3" key="1">
    <citation type="submission" date="2022-03" db="EMBL/GenBank/DDBJ databases">
        <title>Streptomyces yunnanensis P86,complete genome.</title>
        <authorList>
            <person name="Chen S."/>
            <person name="Zhang Q."/>
        </authorList>
    </citation>
    <scope>NUCLEOTIDE SEQUENCE [LARGE SCALE GENOMIC DNA]</scope>
    <source>
        <strain evidence="2 3">P86</strain>
    </source>
</reference>
<protein>
    <submittedName>
        <fullName evidence="2">Uncharacterized protein</fullName>
    </submittedName>
</protein>
<sequence>MSINNLDEFAHTWEAIREDYDTLSNDEYDQSVLDCAARLAADPAGQTAYAWTLGLVLMAPYLGYAIDDTGKPEAVAALHAADSALHHHPCAHDAPALDLAVATSQDRPECLLAVHAVAAYAASDMCEAPSVLKELINALEKTLPHYADATCGHTQHTEPPRWAPDLAELGIQLSSPGGRARYERTRRQDEDPPLENLLCPVTLARIAQDSLKSLRSRHSQLIADPDAEDAAGATAA</sequence>